<proteinExistence type="predicted"/>
<sequence length="134" mass="15910">MSEKWIPKIFSTKIYSPGLLTNYPNGRSPLTLGYYKKNYACIPLVLICVVDYAFMSFCSIYAFFRTDIVLTRNSPTQNDLVDLLIHPVNRKFMTFYQTYKPQPEMYKTYKCMCDEEERRRKECEENPSCIPRTH</sequence>
<protein>
    <submittedName>
        <fullName evidence="2">Uncharacterized protein</fullName>
    </submittedName>
</protein>
<dbReference type="AlphaFoldDB" id="A0A653D085"/>
<keyword evidence="1" id="KW-0472">Membrane</keyword>
<accession>A0A653D085</accession>
<feature type="transmembrane region" description="Helical" evidence="1">
    <location>
        <begin position="42"/>
        <end position="64"/>
    </location>
</feature>
<organism evidence="2 3">
    <name type="scientific">Callosobruchus maculatus</name>
    <name type="common">Southern cowpea weevil</name>
    <name type="synonym">Pulse bruchid</name>
    <dbReference type="NCBI Taxonomy" id="64391"/>
    <lineage>
        <taxon>Eukaryota</taxon>
        <taxon>Metazoa</taxon>
        <taxon>Ecdysozoa</taxon>
        <taxon>Arthropoda</taxon>
        <taxon>Hexapoda</taxon>
        <taxon>Insecta</taxon>
        <taxon>Pterygota</taxon>
        <taxon>Neoptera</taxon>
        <taxon>Endopterygota</taxon>
        <taxon>Coleoptera</taxon>
        <taxon>Polyphaga</taxon>
        <taxon>Cucujiformia</taxon>
        <taxon>Chrysomeloidea</taxon>
        <taxon>Chrysomelidae</taxon>
        <taxon>Bruchinae</taxon>
        <taxon>Bruchini</taxon>
        <taxon>Callosobruchus</taxon>
    </lineage>
</organism>
<dbReference type="OrthoDB" id="6742350at2759"/>
<evidence type="ECO:0000313" key="3">
    <source>
        <dbReference type="Proteomes" id="UP000410492"/>
    </source>
</evidence>
<reference evidence="2 3" key="1">
    <citation type="submission" date="2019-01" db="EMBL/GenBank/DDBJ databases">
        <authorList>
            <person name="Sayadi A."/>
        </authorList>
    </citation>
    <scope>NUCLEOTIDE SEQUENCE [LARGE SCALE GENOMIC DNA]</scope>
</reference>
<gene>
    <name evidence="2" type="ORF">CALMAC_LOCUS13318</name>
</gene>
<keyword evidence="1" id="KW-0812">Transmembrane</keyword>
<name>A0A653D085_CALMS</name>
<dbReference type="EMBL" id="CAACVG010009553">
    <property type="protein sequence ID" value="VEN53543.1"/>
    <property type="molecule type" value="Genomic_DNA"/>
</dbReference>
<evidence type="ECO:0000313" key="2">
    <source>
        <dbReference type="EMBL" id="VEN53543.1"/>
    </source>
</evidence>
<keyword evidence="3" id="KW-1185">Reference proteome</keyword>
<evidence type="ECO:0000256" key="1">
    <source>
        <dbReference type="SAM" id="Phobius"/>
    </source>
</evidence>
<keyword evidence="1" id="KW-1133">Transmembrane helix</keyword>
<dbReference type="Proteomes" id="UP000410492">
    <property type="component" value="Unassembled WGS sequence"/>
</dbReference>